<dbReference type="EMBL" id="JAFICZ010000001">
    <property type="protein sequence ID" value="MBP1297421.1"/>
    <property type="molecule type" value="Genomic_DNA"/>
</dbReference>
<evidence type="ECO:0000313" key="1">
    <source>
        <dbReference type="EMBL" id="MBP1297421.1"/>
    </source>
</evidence>
<evidence type="ECO:0000313" key="2">
    <source>
        <dbReference type="Proteomes" id="UP000673383"/>
    </source>
</evidence>
<protein>
    <submittedName>
        <fullName evidence="1">Uncharacterized protein</fullName>
    </submittedName>
</protein>
<accession>A0A8I1YCN1</accession>
<dbReference type="AlphaFoldDB" id="A0A8I1YCN1"/>
<dbReference type="RefSeq" id="WP_209945165.1">
    <property type="nucleotide sequence ID" value="NZ_JAFICZ010000001.1"/>
</dbReference>
<dbReference type="Proteomes" id="UP000673383">
    <property type="component" value="Unassembled WGS sequence"/>
</dbReference>
<sequence>MGELIVEAFNRVLDREFAEQSIVRDEIGRRGTYWAASEIWKLRRQVASLRRAAKERDEQ</sequence>
<gene>
    <name evidence="1" type="ORF">JOH49_007174</name>
</gene>
<comment type="caution">
    <text evidence="1">The sequence shown here is derived from an EMBL/GenBank/DDBJ whole genome shotgun (WGS) entry which is preliminary data.</text>
</comment>
<organism evidence="1 2">
    <name type="scientific">Bradyrhizobium elkanii</name>
    <dbReference type="NCBI Taxonomy" id="29448"/>
    <lineage>
        <taxon>Bacteria</taxon>
        <taxon>Pseudomonadati</taxon>
        <taxon>Pseudomonadota</taxon>
        <taxon>Alphaproteobacteria</taxon>
        <taxon>Hyphomicrobiales</taxon>
        <taxon>Nitrobacteraceae</taxon>
        <taxon>Bradyrhizobium</taxon>
    </lineage>
</organism>
<proteinExistence type="predicted"/>
<reference evidence="1" key="1">
    <citation type="submission" date="2021-02" db="EMBL/GenBank/DDBJ databases">
        <title>Genomic Encyclopedia of Type Strains, Phase IV (KMG-V): Genome sequencing to study the core and pangenomes of soil and plant-associated prokaryotes.</title>
        <authorList>
            <person name="Whitman W."/>
        </authorList>
    </citation>
    <scope>NUCLEOTIDE SEQUENCE</scope>
    <source>
        <strain evidence="1">USDA 406</strain>
    </source>
</reference>
<name>A0A8I1YCN1_BRAEL</name>